<organism evidence="1 2">
    <name type="scientific">Candidatus Methanoperedens nitratireducens</name>
    <dbReference type="NCBI Taxonomy" id="1392998"/>
    <lineage>
        <taxon>Archaea</taxon>
        <taxon>Methanobacteriati</taxon>
        <taxon>Methanobacteriota</taxon>
        <taxon>Stenosarchaea group</taxon>
        <taxon>Methanomicrobia</taxon>
        <taxon>Methanosarcinales</taxon>
        <taxon>ANME-2 cluster</taxon>
        <taxon>Candidatus Methanoperedentaceae</taxon>
        <taxon>Candidatus Methanoperedens</taxon>
    </lineage>
</organism>
<gene>
    <name evidence="1" type="ORF">MPEBLZ_00824</name>
</gene>
<protein>
    <submittedName>
        <fullName evidence="1">Glutaredoxin</fullName>
    </submittedName>
</protein>
<dbReference type="Gene3D" id="3.40.30.10">
    <property type="entry name" value="Glutaredoxin"/>
    <property type="match status" value="1"/>
</dbReference>
<dbReference type="Pfam" id="PF05768">
    <property type="entry name" value="Glrx-like"/>
    <property type="match status" value="1"/>
</dbReference>
<dbReference type="PANTHER" id="PTHR33558:SF1">
    <property type="entry name" value="GLUTAREDOXIN-LIKE PROTEIN C5ORF63 HOMOLOG"/>
    <property type="match status" value="1"/>
</dbReference>
<proteinExistence type="predicted"/>
<sequence>MLNVIIYSKKECHLCEIAKEELEVIRLEFDFTFEEVDIEKDAFAYEKFKHLIPVVEVDGEIISSGRLNGKKLIAVLKQKYQLQ</sequence>
<evidence type="ECO:0000313" key="2">
    <source>
        <dbReference type="Proteomes" id="UP000050360"/>
    </source>
</evidence>
<dbReference type="SUPFAM" id="SSF52833">
    <property type="entry name" value="Thioredoxin-like"/>
    <property type="match status" value="1"/>
</dbReference>
<comment type="caution">
    <text evidence="1">The sequence shown here is derived from an EMBL/GenBank/DDBJ whole genome shotgun (WGS) entry which is preliminary data.</text>
</comment>
<accession>A0A0P8AIZ0</accession>
<dbReference type="InterPro" id="IPR036249">
    <property type="entry name" value="Thioredoxin-like_sf"/>
</dbReference>
<dbReference type="AlphaFoldDB" id="A0A0P8AIZ0"/>
<evidence type="ECO:0000313" key="1">
    <source>
        <dbReference type="EMBL" id="KPQ44597.1"/>
    </source>
</evidence>
<reference evidence="1 2" key="1">
    <citation type="submission" date="2015-09" db="EMBL/GenBank/DDBJ databases">
        <title>A metagenomics-based metabolic model of nitrate-dependent anaerobic oxidation of methane by Methanoperedens-like archaea.</title>
        <authorList>
            <person name="Arshad A."/>
            <person name="Speth D.R."/>
            <person name="De Graaf R.M."/>
            <person name="Op Den Camp H.J."/>
            <person name="Jetten M.S."/>
            <person name="Welte C.U."/>
        </authorList>
    </citation>
    <scope>NUCLEOTIDE SEQUENCE [LARGE SCALE GENOMIC DNA]</scope>
</reference>
<dbReference type="EMBL" id="LKCM01000070">
    <property type="protein sequence ID" value="KPQ44597.1"/>
    <property type="molecule type" value="Genomic_DNA"/>
</dbReference>
<dbReference type="InterPro" id="IPR052565">
    <property type="entry name" value="Glutaredoxin-like_YDR286C"/>
</dbReference>
<name>A0A0P8AIZ0_9EURY</name>
<dbReference type="Proteomes" id="UP000050360">
    <property type="component" value="Unassembled WGS sequence"/>
</dbReference>
<dbReference type="PANTHER" id="PTHR33558">
    <property type="entry name" value="GLUTAREDOXIN-LIKE PROTEIN C5ORF63 HOMOLOG"/>
    <property type="match status" value="1"/>
</dbReference>
<dbReference type="InterPro" id="IPR008554">
    <property type="entry name" value="Glutaredoxin-like"/>
</dbReference>